<organism evidence="2 3">
    <name type="scientific">Massilia mucilaginosa</name>
    <dbReference type="NCBI Taxonomy" id="2609282"/>
    <lineage>
        <taxon>Bacteria</taxon>
        <taxon>Pseudomonadati</taxon>
        <taxon>Pseudomonadota</taxon>
        <taxon>Betaproteobacteria</taxon>
        <taxon>Burkholderiales</taxon>
        <taxon>Oxalobacteraceae</taxon>
        <taxon>Telluria group</taxon>
        <taxon>Massilia</taxon>
    </lineage>
</organism>
<protein>
    <submittedName>
        <fullName evidence="2">Uncharacterized protein</fullName>
    </submittedName>
</protein>
<accession>A0ABX0P5A6</accession>
<gene>
    <name evidence="2" type="ORF">F2P45_33600</name>
</gene>
<dbReference type="RefSeq" id="WP_166882578.1">
    <property type="nucleotide sequence ID" value="NZ_WHJH01000111.1"/>
</dbReference>
<comment type="caution">
    <text evidence="2">The sequence shown here is derived from an EMBL/GenBank/DDBJ whole genome shotgun (WGS) entry which is preliminary data.</text>
</comment>
<name>A0ABX0P5A6_9BURK</name>
<dbReference type="EMBL" id="WHJH01000111">
    <property type="protein sequence ID" value="NHZ93896.1"/>
    <property type="molecule type" value="Genomic_DNA"/>
</dbReference>
<evidence type="ECO:0000313" key="2">
    <source>
        <dbReference type="EMBL" id="NHZ93896.1"/>
    </source>
</evidence>
<keyword evidence="3" id="KW-1185">Reference proteome</keyword>
<proteinExistence type="predicted"/>
<dbReference type="Proteomes" id="UP000609726">
    <property type="component" value="Unassembled WGS sequence"/>
</dbReference>
<evidence type="ECO:0000313" key="3">
    <source>
        <dbReference type="Proteomes" id="UP000609726"/>
    </source>
</evidence>
<evidence type="ECO:0000256" key="1">
    <source>
        <dbReference type="SAM" id="MobiDB-lite"/>
    </source>
</evidence>
<sequence length="139" mass="14930">MPDFDGYRLAIAPDFFVGLVEAVHAQYRCLEKRHRESTLCGVTVALADALANRQGAGSIVITERMCAPKLRVGHTAILGQVEFAVRARVDINVKRECELGLSPTNVLTGAGGSSGSTLTRLGRHANREANSSPSKLLTR</sequence>
<feature type="region of interest" description="Disordered" evidence="1">
    <location>
        <begin position="110"/>
        <end position="139"/>
    </location>
</feature>
<feature type="compositionally biased region" description="Polar residues" evidence="1">
    <location>
        <begin position="128"/>
        <end position="139"/>
    </location>
</feature>
<reference evidence="2 3" key="1">
    <citation type="submission" date="2019-10" db="EMBL/GenBank/DDBJ databases">
        <title>Taxonomy of Antarctic Massilia spp.: description of Massilia rubra sp. nov., Massilia aquatica sp. nov., Massilia mucilaginosa sp. nov., Massilia frigida sp. nov. isolated from streams, lakes and regoliths.</title>
        <authorList>
            <person name="Holochova P."/>
            <person name="Sedlacek I."/>
            <person name="Kralova S."/>
            <person name="Maslanova I."/>
            <person name="Busse H.-J."/>
            <person name="Stankova E."/>
            <person name="Vrbovska V."/>
            <person name="Kovarovic V."/>
            <person name="Bartak M."/>
            <person name="Svec P."/>
            <person name="Pantucek R."/>
        </authorList>
    </citation>
    <scope>NUCLEOTIDE SEQUENCE [LARGE SCALE GENOMIC DNA]</scope>
    <source>
        <strain evidence="2 3">CCM 8733</strain>
    </source>
</reference>